<keyword evidence="1" id="KW-0808">Transferase</keyword>
<keyword evidence="2" id="KW-1185">Reference proteome</keyword>
<evidence type="ECO:0000313" key="2">
    <source>
        <dbReference type="Proteomes" id="UP000304953"/>
    </source>
</evidence>
<protein>
    <submittedName>
        <fullName evidence="1">Homoserine O-succinyltransferase</fullName>
        <ecNumber evidence="1">2.3.1.46</ecNumber>
    </submittedName>
</protein>
<sequence>MPIKVQSDLPAKETLERENVFTMDENRAVHQDIRPIEVGILNLMPLKEDTELQILRELSNTPLQVDVTFVVTGSHESRNTSSSHLNKFYHTFQEIKERKFDGFIITGAPVEKIEYEEVDYWKEFEEICEWTKSNVTSTMHLCWGAQAGLYYHYGIPKEMLDHKMFGLFQHKVRNRKIPLVRGFDDYFLAPHSRHTQVRVEEIEKVPELTILAESEEAGAYLIMDTTGKKIFVMGHPEYDRITLHTEYIRDKEKGLDIQVPRNYYQDDDCTIRPNLQWRAHANTLYTNWLNYYVYQATPYEYTSVPGSAVRQAMREGSSR</sequence>
<dbReference type="EC" id="2.3.1.46" evidence="1"/>
<proteinExistence type="predicted"/>
<gene>
    <name evidence="1" type="primary">metA</name>
    <name evidence="1" type="ORF">E5329_14920</name>
</gene>
<name>A0AC61RUA2_9FIRM</name>
<reference evidence="1" key="1">
    <citation type="submission" date="2019-04" db="EMBL/GenBank/DDBJ databases">
        <title>Microbes associate with the intestines of laboratory mice.</title>
        <authorList>
            <person name="Navarre W."/>
            <person name="Wong E."/>
            <person name="Huang K."/>
            <person name="Tropini C."/>
            <person name="Ng K."/>
            <person name="Yu B."/>
        </authorList>
    </citation>
    <scope>NUCLEOTIDE SEQUENCE</scope>
    <source>
        <strain evidence="1">NM01_1-7b</strain>
    </source>
</reference>
<keyword evidence="1" id="KW-0012">Acyltransferase</keyword>
<organism evidence="1 2">
    <name type="scientific">Petralouisia muris</name>
    <dbReference type="NCBI Taxonomy" id="3032872"/>
    <lineage>
        <taxon>Bacteria</taxon>
        <taxon>Bacillati</taxon>
        <taxon>Bacillota</taxon>
        <taxon>Clostridia</taxon>
        <taxon>Lachnospirales</taxon>
        <taxon>Lachnospiraceae</taxon>
        <taxon>Petralouisia</taxon>
    </lineage>
</organism>
<comment type="caution">
    <text evidence="1">The sequence shown here is derived from an EMBL/GenBank/DDBJ whole genome shotgun (WGS) entry which is preliminary data.</text>
</comment>
<dbReference type="EMBL" id="SRYA01000029">
    <property type="protein sequence ID" value="TGY95453.1"/>
    <property type="molecule type" value="Genomic_DNA"/>
</dbReference>
<dbReference type="Proteomes" id="UP000304953">
    <property type="component" value="Unassembled WGS sequence"/>
</dbReference>
<evidence type="ECO:0000313" key="1">
    <source>
        <dbReference type="EMBL" id="TGY95453.1"/>
    </source>
</evidence>
<accession>A0AC61RUA2</accession>